<reference evidence="8" key="1">
    <citation type="journal article" date="2019" name="Int. J. Syst. Evol. Microbiol.">
        <title>The Global Catalogue of Microorganisms (GCM) 10K type strain sequencing project: providing services to taxonomists for standard genome sequencing and annotation.</title>
        <authorList>
            <consortium name="The Broad Institute Genomics Platform"/>
            <consortium name="The Broad Institute Genome Sequencing Center for Infectious Disease"/>
            <person name="Wu L."/>
            <person name="Ma J."/>
        </authorList>
    </citation>
    <scope>NUCLEOTIDE SEQUENCE [LARGE SCALE GENOMIC DNA]</scope>
    <source>
        <strain evidence="8">JCM 17759</strain>
    </source>
</reference>
<dbReference type="InterPro" id="IPR015919">
    <property type="entry name" value="Cadherin-like_sf"/>
</dbReference>
<name>A0ABP8ML30_9BACT</name>
<dbReference type="SMART" id="SM00112">
    <property type="entry name" value="CA"/>
    <property type="match status" value="6"/>
</dbReference>
<gene>
    <name evidence="7" type="ORF">GCM10023156_18450</name>
</gene>
<dbReference type="InterPro" id="IPR039808">
    <property type="entry name" value="Cadherin"/>
</dbReference>
<feature type="domain" description="Cadherin" evidence="6">
    <location>
        <begin position="2163"/>
        <end position="2272"/>
    </location>
</feature>
<sequence length="3127" mass="322369">MSFRTRNWWQQSLLTLDQLTVCTRNIVRGPVSRRSWQRGLELSPLEPRILFSASPIDAAAMDAADDSAVMVAEVAPTESESSSLDTTSQNQATQAAVEIVVVDSRVQDLQQLLEDLGQSERNFEVFVLDAQRDGVDQISEILSGRSNVSSLHIVSHAEDFAVRLGNVWLGSENLEGYAGQIAGWNSSLNVDADILFYGCDLASGESGRTLIDSVSTLTGADVAASDDDTGYANFAADWDLEYRTGAIESEVAFSSELQQNWIGKLSTITVNTFTDEVSANGFTSFREAIALATAGDTIVLGAGTYNLTIDTLEISKNLTITGTDARSTIIDGSALGKRVFELQGTSVVTMSSMTIQGGNEGSGGGIYVNDSSVLNLSDALLRNNTSDDGGAIHVHGTANLQRVLLFDNNASGKGGAINFHGADGGTLTNVTISGNTANNDGGGLYTDTNITIINSTITMNTGDKGGGIVNNGAVVTISNTIIANNTGISADPDVMGDFSSDGSNLIQTVGTATGFGGDITGTNPNLGALTNNGGQTDTHAITTSSAAYNAGTATGAPSVDQRGVARDGSIDIGAFEYSMLANNAPVLDSTKSPALTAINEDAGAPSGAVGTLVSQLVDLSSPSGQLDNVTDVDVSPSLGIAITAADSTNGTWWYSTDNGSTWTTLGAVSGVSARLLAADAATRLYFQPNANWNGSIANAITFRAWDQTQYTVDSLADTSVNGGATAFSAATDTASLVISAINDAPENSLPATQIVMVGLAKTFNAANGNLISISDIDANSGSLQVTLNATKGVVSLSGVTGLSFTEGDGTADITMTFSGTIAEINAALDGLSFTGTANGAGSLQIVTNDLGNTGIDGAKSDDDTVAININPFLTVLDQFNSNTFSGNDGAVDWSNSWQEIGESNGVSAGNVQIVTKFGAQGIEFWQSSKGAMRQANLTGATTATLSFDYARTGLDDAADFIVIEASSNGGGSWSELDRFAGPTNDGALQSTSYDISSFIASNTQIRFVTNGMNATESLFVDNVQIQYSVVGPVGAVADTDLGANEVDEDVANGTTVGVTAFAIDPSDTVSYSLDDDAGGRFEINSTTGVVTVSNGSLLNYEAATSHDITIRATSSDTSTTTETFTINVLAVNESSPEITSNGGGATASVNVAENHTAVTTVVATDADAPAQTLTYSISGGADAAKFTINGSTGVLSFIAAPDFETPTDVGGDNVYDVIVEVTDGSLTDSQAIAVTVNDAVETGLPSDSILISTDQNVTSSGAPGLSAWDAGEVIEFGSIASLDPVAGTTSGSFASLFNLTSFAQDGAADIESLHYVTEDITIGNTTTYDLQAGDVLFATRDIETLISTNTLAVTRNDLVVFRPDATGDYSSGTFTILLKDPVSLGFHAVTLITQDTVVGDVTLSKGSFLLAHTDSLQHHKIQYYTPDNVGAISTTGTLQTLIDETSILSGQLQGLDLIENSVTLGGHTLNVGEILVSVKGGGTVGSNNLVVTGNDIFSISVTTTDLGSPASNFIATLVLDGSDVGLDSLPEEIFGFSLTSPTLPPNQAPVITSDGGGVNAAVNVDENTSTVTTVAASDADLPTQTLSYSISGGDDAAKFTINSATGVLSFIAVPDFESPTDTGGNNVYDVIVQVSDGSLTDTQAIAVTVTAVNDNAPAITSNGGGASAAINVTENTTGVTTVTATDADLPGQTLTYSISGSDAATFTINSSSGELSFIAPPNFEAPTDTGGDNIYNVTVEVSDGTFTDTQTLAVTVTDASEKLTASSEFLVNDETGDQQVTSAEDRGNQRAVSMAADGSYVVVWTSLNQDGSGKGVYAQRFDASGAAITTEFRVNETITNDQQWASVSSAFDGTFVVTWTSNQGATGDDIYYRRFAADGTALTGELVANTSTSGTQKNSIIGMNTHTGEFVIAWQGNGTQSGESDSAGIFAQRFDGSGSAVGTEFRVNSSTFGTQYDAAIAVNNNGDFVVVWDDSNGIHFQRFDDDANEQGGQVTVSGSTFAGNAAVAMHSDGSFVVVWRQSGALTPSDVYLQRYSNTGSTLGSTQSVASTGSFDQVDPSIAMDENGKFIVVWEGYGSQSGQSDSSGVFGQKYFANGSQIGNEFRVNESTSGIQSKASVAMLDVDNFVVVWSGAGDQTGEVDTNGVFARQYGTAGTNTAPTVTLTNKLASLAEDADTGSSIKISDIVIADDGNGTNVLSLVGDDAAMFEIVGGNELHLKAGVTLDFETNPSLDVTIRVDDAQIGVTFEDSDSLAIAITNVNEAPTITLTPVVTTIAEDTDTSSGSIKVADISITDDGTGTNDLSLSGDDAAMFEIVGGNELHLKAGATLDFETNPSLDVTVRVDDTDLGATFEDSDSHAISITNVNEAPTVTLTPVVTTMGENTDTSSGSIKVADIAITDDGTGTNDLSLSGDDAAMFEIVGGNELHLKAGATLDFETNPSLDVTVRVDDADLGVTFEDSDSHAISITNINEAPTVTLTPVVTTLGENADTSSGSIKVADIAITDDGTGTNDLSLSGDDAAMFEIVGGNELHLKAGATLDFETNPSLDVTVRVDDASITGNPDDSAAYSVSITNQNDAPTIGGTANQTMNDNATKAVFDSVTIADVDGDNVSITVSLSGGNANGSFTTASLVASGFSDDGGGVYSRTASTAAAAQIAIRQLVFDPTENQAAVGTATSTTITITVADAITDHSKNIVVDATSINDVATGQPVIAGVATQGQTLSANTSGIADADGLGSFVYQWTRDGSVIAGATSSTYTLSAADVGRAMRVSVSFTDALGSAEGPLVSNATTNVVGVNTAPVMTNTQVNVVSGQRSEFGSGVFRSNAVDIDGDPLTAVLVTPPASGSLTVDPSGQFVYTSDSGFTGTVSFQWKANDGASDSNVATVVINVLPAAIPLPPPPLSTTPEPDTRPEPEAENNDTDKDADKESDNDTANVNNVNLVGMQSEQVEKLSAVGETKNVIEFLQTDNEETDKVAVFEVQSTNPITIEAEEGTDGQYRSDTVVTSQLQNSNMGFDELAFQPISVADYALLTRPGEMWDQLDNYQRQLDSQIQGDLIVVGTAGAAASSFTVGIVAWALRSGFLVSGLLAHMPAWRAVDPLLIMQGVGGSDDGESLEELMDRRNQEMDE</sequence>
<dbReference type="SUPFAM" id="SSF49313">
    <property type="entry name" value="Cadherin-like"/>
    <property type="match status" value="4"/>
</dbReference>
<dbReference type="Gene3D" id="2.60.40.2700">
    <property type="match status" value="1"/>
</dbReference>
<dbReference type="CDD" id="cd11304">
    <property type="entry name" value="Cadherin_repeat"/>
    <property type="match status" value="4"/>
</dbReference>
<proteinExistence type="predicted"/>
<keyword evidence="4" id="KW-0472">Membrane</keyword>
<feature type="domain" description="Cadherin" evidence="6">
    <location>
        <begin position="2477"/>
        <end position="2581"/>
    </location>
</feature>
<dbReference type="InterPro" id="IPR053786">
    <property type="entry name" value="LEPRxLL_CS"/>
</dbReference>
<accession>A0ABP8ML30</accession>
<dbReference type="PANTHER" id="PTHR24027">
    <property type="entry name" value="CADHERIN-23"/>
    <property type="match status" value="1"/>
</dbReference>
<dbReference type="InterPro" id="IPR006626">
    <property type="entry name" value="PbH1"/>
</dbReference>
<feature type="domain" description="Cadherin" evidence="6">
    <location>
        <begin position="1562"/>
        <end position="1659"/>
    </location>
</feature>
<evidence type="ECO:0000259" key="6">
    <source>
        <dbReference type="PROSITE" id="PS50268"/>
    </source>
</evidence>
<dbReference type="Proteomes" id="UP001500840">
    <property type="component" value="Unassembled WGS sequence"/>
</dbReference>
<dbReference type="InterPro" id="IPR036278">
    <property type="entry name" value="Sialidase_sf"/>
</dbReference>
<dbReference type="Gene3D" id="2.60.40.60">
    <property type="entry name" value="Cadherins"/>
    <property type="match status" value="6"/>
</dbReference>
<keyword evidence="3" id="KW-0106">Calcium</keyword>
<feature type="domain" description="Cadherin" evidence="6">
    <location>
        <begin position="1045"/>
        <end position="1138"/>
    </location>
</feature>
<evidence type="ECO:0000256" key="4">
    <source>
        <dbReference type="ARBA" id="ARBA00023136"/>
    </source>
</evidence>
<dbReference type="InterPro" id="IPR025592">
    <property type="entry name" value="DUF4347"/>
</dbReference>
<dbReference type="Pfam" id="PF00028">
    <property type="entry name" value="Cadherin"/>
    <property type="match status" value="3"/>
</dbReference>
<feature type="domain" description="Cadherin" evidence="6">
    <location>
        <begin position="1670"/>
        <end position="1769"/>
    </location>
</feature>
<evidence type="ECO:0000256" key="5">
    <source>
        <dbReference type="SAM" id="MobiDB-lite"/>
    </source>
</evidence>
<keyword evidence="8" id="KW-1185">Reference proteome</keyword>
<comment type="subcellular location">
    <subcellularLocation>
        <location evidence="1">Membrane</location>
    </subcellularLocation>
</comment>
<dbReference type="InterPro" id="IPR059226">
    <property type="entry name" value="Choice_anch_Q_dom"/>
</dbReference>
<dbReference type="InterPro" id="IPR011050">
    <property type="entry name" value="Pectin_lyase_fold/virulence"/>
</dbReference>
<dbReference type="Gene3D" id="2.60.120.260">
    <property type="entry name" value="Galactose-binding domain-like"/>
    <property type="match status" value="1"/>
</dbReference>
<evidence type="ECO:0000313" key="7">
    <source>
        <dbReference type="EMBL" id="GAA4451173.1"/>
    </source>
</evidence>
<evidence type="ECO:0000313" key="8">
    <source>
        <dbReference type="Proteomes" id="UP001500840"/>
    </source>
</evidence>
<dbReference type="RefSeq" id="WP_345321344.1">
    <property type="nucleotide sequence ID" value="NZ_BAABGA010000023.1"/>
</dbReference>
<dbReference type="SUPFAM" id="SSF51126">
    <property type="entry name" value="Pectin lyase-like"/>
    <property type="match status" value="1"/>
</dbReference>
<feature type="domain" description="Cadherin" evidence="6">
    <location>
        <begin position="2269"/>
        <end position="2377"/>
    </location>
</feature>
<dbReference type="Pfam" id="PF17963">
    <property type="entry name" value="Big_9"/>
    <property type="match status" value="1"/>
</dbReference>
<feature type="domain" description="Cadherin" evidence="6">
    <location>
        <begin position="1143"/>
        <end position="1247"/>
    </location>
</feature>
<protein>
    <recommendedName>
        <fullName evidence="6">Cadherin domain-containing protein</fullName>
    </recommendedName>
</protein>
<dbReference type="EMBL" id="BAABGA010000023">
    <property type="protein sequence ID" value="GAA4451173.1"/>
    <property type="molecule type" value="Genomic_DNA"/>
</dbReference>
<dbReference type="SMART" id="SM00710">
    <property type="entry name" value="PbH1"/>
    <property type="match status" value="9"/>
</dbReference>
<dbReference type="InterPro" id="IPR002126">
    <property type="entry name" value="Cadherin-like_dom"/>
</dbReference>
<dbReference type="Pfam" id="PF14252">
    <property type="entry name" value="DUF4347"/>
    <property type="match status" value="1"/>
</dbReference>
<dbReference type="PANTHER" id="PTHR24027:SF438">
    <property type="entry name" value="CADHERIN 23"/>
    <property type="match status" value="1"/>
</dbReference>
<dbReference type="NCBIfam" id="NF012209">
    <property type="entry name" value="LEPR-8K"/>
    <property type="match status" value="1"/>
</dbReference>
<dbReference type="NCBIfam" id="NF041518">
    <property type="entry name" value="choice_anch_Q"/>
    <property type="match status" value="1"/>
</dbReference>
<comment type="caution">
    <text evidence="7">The sequence shown here is derived from an EMBL/GenBank/DDBJ whole genome shotgun (WGS) entry which is preliminary data.</text>
</comment>
<dbReference type="PROSITE" id="PS50268">
    <property type="entry name" value="CADHERIN_2"/>
    <property type="match status" value="7"/>
</dbReference>
<evidence type="ECO:0000256" key="2">
    <source>
        <dbReference type="ARBA" id="ARBA00022737"/>
    </source>
</evidence>
<keyword evidence="2" id="KW-0677">Repeat</keyword>
<dbReference type="SUPFAM" id="SSF50939">
    <property type="entry name" value="Sialidases"/>
    <property type="match status" value="1"/>
</dbReference>
<organism evidence="7 8">
    <name type="scientific">Novipirellula rosea</name>
    <dbReference type="NCBI Taxonomy" id="1031540"/>
    <lineage>
        <taxon>Bacteria</taxon>
        <taxon>Pseudomonadati</taxon>
        <taxon>Planctomycetota</taxon>
        <taxon>Planctomycetia</taxon>
        <taxon>Pirellulales</taxon>
        <taxon>Pirellulaceae</taxon>
        <taxon>Novipirellula</taxon>
    </lineage>
</organism>
<evidence type="ECO:0000256" key="1">
    <source>
        <dbReference type="ARBA" id="ARBA00004370"/>
    </source>
</evidence>
<feature type="region of interest" description="Disordered" evidence="5">
    <location>
        <begin position="2893"/>
        <end position="2934"/>
    </location>
</feature>
<feature type="compositionally biased region" description="Basic and acidic residues" evidence="5">
    <location>
        <begin position="2907"/>
        <end position="2929"/>
    </location>
</feature>
<evidence type="ECO:0000256" key="3">
    <source>
        <dbReference type="ARBA" id="ARBA00022837"/>
    </source>
</evidence>